<feature type="binding site" evidence="5">
    <location>
        <position position="66"/>
    </location>
    <ligand>
        <name>S-adenosyl-L-methionine</name>
        <dbReference type="ChEBI" id="CHEBI:59789"/>
    </ligand>
</feature>
<comment type="subunit">
    <text evidence="5">Component of a multi-subunit COQ enzyme complex, composed of at least COQ3, COQ4, COQ5, COQ6, COQ7 and COQ9.</text>
</comment>
<evidence type="ECO:0000256" key="5">
    <source>
        <dbReference type="HAMAP-Rule" id="MF_03190"/>
    </source>
</evidence>
<reference evidence="6 7" key="1">
    <citation type="submission" date="2017-04" db="EMBL/GenBank/DDBJ databases">
        <authorList>
            <person name="Afonso C.L."/>
            <person name="Miller P.J."/>
            <person name="Scott M.A."/>
            <person name="Spackman E."/>
            <person name="Goraichik I."/>
            <person name="Dimitrov K.M."/>
            <person name="Suarez D.L."/>
            <person name="Swayne D.E."/>
        </authorList>
    </citation>
    <scope>NUCLEOTIDE SEQUENCE [LARGE SCALE GENOMIC DNA]</scope>
</reference>
<dbReference type="Gene3D" id="3.40.50.150">
    <property type="entry name" value="Vaccinia Virus protein VP39"/>
    <property type="match status" value="1"/>
</dbReference>
<keyword evidence="1 5" id="KW-0489">Methyltransferase</keyword>
<accession>A0A1X7R8U6</accession>
<dbReference type="Proteomes" id="UP000196158">
    <property type="component" value="Unassembled WGS sequence"/>
</dbReference>
<sequence length="309" mass="35929">MSSIIIRNQPVNRQFQHVARSLPQWFIRHKSTAASPEEIKHFQELAPTWWDTNGSQRILHKMNLARLDFIRNTLNKTVKITDPNTFIPGYNYKEFLPESISHTIAKEWNQSLTKELEKRQYNVLDIGCGGGILSESMARQPFVKQVLGIDLTPDCISVAKMHAKSDPELKGKVEYREVALEDLKQKDYDIITCFEMLEHVDRPGDILEQAWRRLKPDGLLFLSTINRDLISWFTTIFMGETVLKIVPSGTHHLSKYINSSEIEEWFQEKHPRDHKLLDLKGTMYVPTQGWVEHDCARIGNYFMAVKKLH</sequence>
<keyword evidence="5" id="KW-0496">Mitochondrion</keyword>
<feature type="binding site" evidence="5">
    <location>
        <position position="127"/>
    </location>
    <ligand>
        <name>S-adenosyl-L-methionine</name>
        <dbReference type="ChEBI" id="CHEBI:59789"/>
    </ligand>
</feature>
<dbReference type="NCBIfam" id="TIGR01983">
    <property type="entry name" value="UbiG"/>
    <property type="match status" value="1"/>
</dbReference>
<evidence type="ECO:0000256" key="3">
    <source>
        <dbReference type="ARBA" id="ARBA00022688"/>
    </source>
</evidence>
<dbReference type="PANTHER" id="PTHR43464">
    <property type="entry name" value="METHYLTRANSFERASE"/>
    <property type="match status" value="1"/>
</dbReference>
<feature type="binding site" evidence="5">
    <location>
        <position position="194"/>
    </location>
    <ligand>
        <name>S-adenosyl-L-methionine</name>
        <dbReference type="ChEBI" id="CHEBI:59789"/>
    </ligand>
</feature>
<keyword evidence="6" id="KW-0830">Ubiquinone</keyword>
<keyword evidence="7" id="KW-1185">Reference proteome</keyword>
<dbReference type="GO" id="GO:0120537">
    <property type="term" value="F:3-demethylubiquinone 3-O-methyltransferase activity"/>
    <property type="evidence" value="ECO:0007669"/>
    <property type="project" value="RHEA"/>
</dbReference>
<keyword evidence="5" id="KW-0479">Metal-binding</keyword>
<comment type="cofactor">
    <cofactor evidence="5">
        <name>Mg(2+)</name>
        <dbReference type="ChEBI" id="CHEBI:18420"/>
    </cofactor>
</comment>
<comment type="similarity">
    <text evidence="5">Belongs to the class I-like SAM-binding methyltransferase superfamily. UbiG/COQ3 family.</text>
</comment>
<dbReference type="InterPro" id="IPR029063">
    <property type="entry name" value="SAM-dependent_MTases_sf"/>
</dbReference>
<dbReference type="STRING" id="1789683.A0A1X7R8U6"/>
<keyword evidence="5" id="KW-0472">Membrane</keyword>
<feature type="binding site" evidence="5">
    <location>
        <position position="198"/>
    </location>
    <ligand>
        <name>Mg(2+)</name>
        <dbReference type="ChEBI" id="CHEBI:18420"/>
    </ligand>
</feature>
<dbReference type="GO" id="GO:0061542">
    <property type="term" value="F:3-demethylubiquinol 3-O-methyltransferase activity"/>
    <property type="evidence" value="ECO:0007669"/>
    <property type="project" value="UniProtKB-UniRule"/>
</dbReference>
<keyword evidence="3 5" id="KW-0831">Ubiquinone biosynthesis</keyword>
<dbReference type="UniPathway" id="UPA00232"/>
<dbReference type="CDD" id="cd02440">
    <property type="entry name" value="AdoMet_MTases"/>
    <property type="match status" value="1"/>
</dbReference>
<evidence type="ECO:0000313" key="6">
    <source>
        <dbReference type="EMBL" id="SMN21879.1"/>
    </source>
</evidence>
<dbReference type="HAMAP" id="MF_00472">
    <property type="entry name" value="UbiG"/>
    <property type="match status" value="1"/>
</dbReference>
<comment type="function">
    <text evidence="5">O-methyltransferase required for two non-consecutive steps during ubiquinone biosynthesis. Catalyzes the 2 O-methylation of 3,4-dihydroxy-5-(all-trans-polyprenyl)benzoic acid into 4-hydroxy-3-methoxy-5-(all-trans-polyprenyl)benzoic acid. Also catalyzes the last step of ubiquinone biosynthesis by mediating methylation of 3-demethylubiquinone into ubiquinone. Also able to mediate the methylation of 3-demethylubiquinol into ubiquinol.</text>
</comment>
<comment type="catalytic activity">
    <reaction evidence="5">
        <text>a 3-demethylubiquinone + S-adenosyl-L-methionine = a ubiquinone + S-adenosyl-L-homocysteine</text>
        <dbReference type="Rhea" id="RHEA:81215"/>
        <dbReference type="Rhea" id="RHEA-COMP:9565"/>
        <dbReference type="Rhea" id="RHEA-COMP:19654"/>
        <dbReference type="ChEBI" id="CHEBI:16389"/>
        <dbReference type="ChEBI" id="CHEBI:57856"/>
        <dbReference type="ChEBI" id="CHEBI:59789"/>
        <dbReference type="ChEBI" id="CHEBI:231825"/>
    </reaction>
</comment>
<feature type="binding site" evidence="5">
    <location>
        <position position="199"/>
    </location>
    <ligand>
        <name>Mg(2+)</name>
        <dbReference type="ChEBI" id="CHEBI:18420"/>
    </ligand>
</feature>
<dbReference type="EC" id="2.1.1.-" evidence="5"/>
<evidence type="ECO:0000256" key="2">
    <source>
        <dbReference type="ARBA" id="ARBA00022679"/>
    </source>
</evidence>
<comment type="pathway">
    <text evidence="5">Cofactor biosynthesis; ubiquinone biosynthesis.</text>
</comment>
<keyword evidence="5" id="KW-0999">Mitochondrion inner membrane</keyword>
<dbReference type="GO" id="GO:0032259">
    <property type="term" value="P:methylation"/>
    <property type="evidence" value="ECO:0007669"/>
    <property type="project" value="UniProtKB-KW"/>
</dbReference>
<dbReference type="OrthoDB" id="3265906at2759"/>
<evidence type="ECO:0000256" key="1">
    <source>
        <dbReference type="ARBA" id="ARBA00022603"/>
    </source>
</evidence>
<dbReference type="GO" id="GO:0031314">
    <property type="term" value="C:extrinsic component of mitochondrial inner membrane"/>
    <property type="evidence" value="ECO:0007669"/>
    <property type="project" value="UniProtKB-UniRule"/>
</dbReference>
<dbReference type="PANTHER" id="PTHR43464:SF19">
    <property type="entry name" value="UBIQUINONE BIOSYNTHESIS O-METHYLTRANSFERASE, MITOCHONDRIAL"/>
    <property type="match status" value="1"/>
</dbReference>
<dbReference type="InterPro" id="IPR010233">
    <property type="entry name" value="UbiG_MeTrfase"/>
</dbReference>
<organism evidence="6 7">
    <name type="scientific">Maudiozyma saulgeensis</name>
    <dbReference type="NCBI Taxonomy" id="1789683"/>
    <lineage>
        <taxon>Eukaryota</taxon>
        <taxon>Fungi</taxon>
        <taxon>Dikarya</taxon>
        <taxon>Ascomycota</taxon>
        <taxon>Saccharomycotina</taxon>
        <taxon>Saccharomycetes</taxon>
        <taxon>Saccharomycetales</taxon>
        <taxon>Saccharomycetaceae</taxon>
        <taxon>Maudiozyma</taxon>
    </lineage>
</organism>
<dbReference type="GO" id="GO:0046872">
    <property type="term" value="F:metal ion binding"/>
    <property type="evidence" value="ECO:0007669"/>
    <property type="project" value="UniProtKB-KW"/>
</dbReference>
<comment type="catalytic activity">
    <reaction evidence="5">
        <text>a 3,4-dihydroxy-5-(all-trans-polyprenyl)benzoate + S-adenosyl-L-methionine = a 4-hydroxy-3-methoxy-5-(all-trans-polyprenyl)benzoate + S-adenosyl-L-homocysteine + H(+)</text>
        <dbReference type="Rhea" id="RHEA:44452"/>
        <dbReference type="Rhea" id="RHEA-COMP:10930"/>
        <dbReference type="Rhea" id="RHEA-COMP:10931"/>
        <dbReference type="ChEBI" id="CHEBI:15378"/>
        <dbReference type="ChEBI" id="CHEBI:57856"/>
        <dbReference type="ChEBI" id="CHEBI:59789"/>
        <dbReference type="ChEBI" id="CHEBI:64694"/>
        <dbReference type="ChEBI" id="CHEBI:84443"/>
        <dbReference type="EC" id="2.1.1.114"/>
    </reaction>
</comment>
<protein>
    <recommendedName>
        <fullName evidence="5">Ubiquinone biosynthesis O-methyltransferase, mitochondrial</fullName>
    </recommendedName>
    <alternativeName>
        <fullName evidence="5">3,4-dihydroxy-5-hexaprenylbenzoate methyltransferase</fullName>
    </alternativeName>
    <alternativeName>
        <fullName evidence="5">3-demethylubiquinol 3-O-methyltransferase</fullName>
    </alternativeName>
    <alternativeName>
        <fullName evidence="5">3-demethylubiquinone 3-O-methyltransferase</fullName>
    </alternativeName>
    <alternativeName>
        <fullName evidence="5">3-demethylubiquinone-6 3-O-methyltransferase</fullName>
    </alternativeName>
    <alternativeName>
        <fullName evidence="5">Hexaprenyldihydroxybenzoate methyltransferase</fullName>
    </alternativeName>
    <alternativeName>
        <fullName evidence="5">Polyprenyldihydroxybenzoate methyltransferase</fullName>
        <shortName evidence="5">DHHB methyltransferase</shortName>
        <shortName evidence="5">DHHB-MT</shortName>
        <shortName evidence="5">DHHB-MTase</shortName>
        <ecNumber evidence="5">2.1.1.-</ecNumber>
        <ecNumber evidence="5">2.1.1.114</ecNumber>
        <ecNumber evidence="5">2.1.1.64</ecNumber>
    </alternativeName>
</protein>
<keyword evidence="5" id="KW-0460">Magnesium</keyword>
<evidence type="ECO:0000256" key="4">
    <source>
        <dbReference type="ARBA" id="ARBA00022691"/>
    </source>
</evidence>
<dbReference type="EC" id="2.1.1.64" evidence="5"/>
<comment type="catalytic activity">
    <reaction evidence="5">
        <text>a 3-demethylubiquinol + S-adenosyl-L-methionine = a ubiquinol + S-adenosyl-L-homocysteine + H(+)</text>
        <dbReference type="Rhea" id="RHEA:44380"/>
        <dbReference type="Rhea" id="RHEA-COMP:9566"/>
        <dbReference type="Rhea" id="RHEA-COMP:10914"/>
        <dbReference type="ChEBI" id="CHEBI:15378"/>
        <dbReference type="ChEBI" id="CHEBI:17976"/>
        <dbReference type="ChEBI" id="CHEBI:57856"/>
        <dbReference type="ChEBI" id="CHEBI:59789"/>
        <dbReference type="ChEBI" id="CHEBI:84422"/>
        <dbReference type="EC" id="2.1.1.64"/>
    </reaction>
</comment>
<gene>
    <name evidence="5" type="primary">COQ3</name>
    <name evidence="6" type="ORF">KASA_0J02101G</name>
</gene>
<dbReference type="AlphaFoldDB" id="A0A1X7R8U6"/>
<keyword evidence="4 5" id="KW-0949">S-adenosyl-L-methionine</keyword>
<dbReference type="EMBL" id="FXLY01000009">
    <property type="protein sequence ID" value="SMN21879.1"/>
    <property type="molecule type" value="Genomic_DNA"/>
</dbReference>
<evidence type="ECO:0000313" key="7">
    <source>
        <dbReference type="Proteomes" id="UP000196158"/>
    </source>
</evidence>
<feature type="binding site" evidence="5">
    <location>
        <position position="150"/>
    </location>
    <ligand>
        <name>S-adenosyl-L-methionine</name>
        <dbReference type="ChEBI" id="CHEBI:59789"/>
    </ligand>
</feature>
<dbReference type="GO" id="GO:0010420">
    <property type="term" value="F:polyprenyldihydroxybenzoate methyltransferase activity"/>
    <property type="evidence" value="ECO:0007669"/>
    <property type="project" value="UniProtKB-UniRule"/>
</dbReference>
<comment type="subcellular location">
    <subcellularLocation>
        <location evidence="5">Mitochondrion inner membrane</location>
        <topology evidence="5">Peripheral membrane protein</topology>
        <orientation evidence="5">Matrix side</orientation>
    </subcellularLocation>
</comment>
<dbReference type="EC" id="2.1.1.114" evidence="5"/>
<dbReference type="SUPFAM" id="SSF53335">
    <property type="entry name" value="S-adenosyl-L-methionine-dependent methyltransferases"/>
    <property type="match status" value="1"/>
</dbReference>
<feature type="binding site" evidence="5">
    <location>
        <position position="195"/>
    </location>
    <ligand>
        <name>Mg(2+)</name>
        <dbReference type="ChEBI" id="CHEBI:18420"/>
    </ligand>
</feature>
<keyword evidence="2 5" id="KW-0808">Transferase</keyword>
<proteinExistence type="inferred from homology"/>
<dbReference type="Pfam" id="PF13489">
    <property type="entry name" value="Methyltransf_23"/>
    <property type="match status" value="1"/>
</dbReference>
<name>A0A1X7R8U6_9SACH</name>